<proteinExistence type="predicted"/>
<dbReference type="EMBL" id="CP024923">
    <property type="protein sequence ID" value="ATY30664.1"/>
    <property type="molecule type" value="Genomic_DNA"/>
</dbReference>
<dbReference type="InterPro" id="IPR002881">
    <property type="entry name" value="DUF58"/>
</dbReference>
<dbReference type="InterPro" id="IPR036465">
    <property type="entry name" value="vWFA_dom_sf"/>
</dbReference>
<dbReference type="PANTHER" id="PTHR33608">
    <property type="entry name" value="BLL2464 PROTEIN"/>
    <property type="match status" value="1"/>
</dbReference>
<dbReference type="PANTHER" id="PTHR33608:SF3">
    <property type="entry name" value="SLR2013 PROTEIN"/>
    <property type="match status" value="1"/>
</dbReference>
<sequence length="432" mass="47379">MIRPTRRSTMLLAAGAPLALLLGVVAPHLWFVGLIWVPLVLTLIGLDALFAAPPPDIRLHCPGAIEIGAPLVVEIAVERGVRSPGTIELAIATGPRLAPLADDRVHIRSDEQTALIAFTAIRRGSDGLRELWSRWTGPLGLIWRQRVEPLDRGVVITPDIRPVRDAATMLLRDAQIGEMMRVDRGEGSEFDALAEWRSGMERRSIDWNHSARHLKLVARENRIERNNQIVFAIDAGRAMCEPVAGLPRIDRAITAALLAAYSALKLGDRVGLFGFDSKPRIASGTVSGTRAFPLMQRLAGELDYSTAETNFTLALATLAGDLTRRSLIVVFTEFTDQAGAELMIRAAASLMKRHLVLFVILEDVELEAIAAAEPRAIDDVSRAVAAAAMLRERRIVVSRLRHLGIHVLEAAHDAVGPALVRQYLDFKRRNLL</sequence>
<organism evidence="2 3">
    <name type="scientific">Sphingomonas psychrotolerans</name>
    <dbReference type="NCBI Taxonomy" id="1327635"/>
    <lineage>
        <taxon>Bacteria</taxon>
        <taxon>Pseudomonadati</taxon>
        <taxon>Pseudomonadota</taxon>
        <taxon>Alphaproteobacteria</taxon>
        <taxon>Sphingomonadales</taxon>
        <taxon>Sphingomonadaceae</taxon>
        <taxon>Sphingomonas</taxon>
    </lineage>
</organism>
<dbReference type="OrthoDB" id="9776116at2"/>
<dbReference type="Proteomes" id="UP000229081">
    <property type="component" value="Chromosome"/>
</dbReference>
<evidence type="ECO:0000313" key="2">
    <source>
        <dbReference type="EMBL" id="ATY30664.1"/>
    </source>
</evidence>
<evidence type="ECO:0000259" key="1">
    <source>
        <dbReference type="Pfam" id="PF01882"/>
    </source>
</evidence>
<evidence type="ECO:0000313" key="3">
    <source>
        <dbReference type="Proteomes" id="UP000229081"/>
    </source>
</evidence>
<keyword evidence="3" id="KW-1185">Reference proteome</keyword>
<gene>
    <name evidence="2" type="ORF">CVN68_00540</name>
</gene>
<reference evidence="2 3" key="1">
    <citation type="submission" date="2017-11" db="EMBL/GenBank/DDBJ databases">
        <title>Complete genome sequence of Sphingomonas sp. Strain Cra20, a psychrotolerant potential plant growth promoting rhizobacteria.</title>
        <authorList>
            <person name="Luo Y."/>
        </authorList>
    </citation>
    <scope>NUCLEOTIDE SEQUENCE [LARGE SCALE GENOMIC DNA]</scope>
    <source>
        <strain evidence="2 3">Cra20</strain>
    </source>
</reference>
<dbReference type="KEGG" id="sphc:CVN68_00540"/>
<dbReference type="CDD" id="cd00198">
    <property type="entry name" value="vWFA"/>
    <property type="match status" value="1"/>
</dbReference>
<feature type="domain" description="DUF58" evidence="1">
    <location>
        <begin position="195"/>
        <end position="365"/>
    </location>
</feature>
<name>A0A2K8MCH6_9SPHN</name>
<dbReference type="Gene3D" id="3.40.50.410">
    <property type="entry name" value="von Willebrand factor, type A domain"/>
    <property type="match status" value="1"/>
</dbReference>
<protein>
    <submittedName>
        <fullName evidence="2">DUF58 domain-containing protein</fullName>
    </submittedName>
</protein>
<accession>A0A2K8MCH6</accession>
<dbReference type="AlphaFoldDB" id="A0A2K8MCH6"/>
<dbReference type="Pfam" id="PF01882">
    <property type="entry name" value="DUF58"/>
    <property type="match status" value="1"/>
</dbReference>
<dbReference type="SUPFAM" id="SSF53300">
    <property type="entry name" value="vWA-like"/>
    <property type="match status" value="1"/>
</dbReference>